<dbReference type="AlphaFoldDB" id="A0AAV6GY35"/>
<evidence type="ECO:0008006" key="3">
    <source>
        <dbReference type="Google" id="ProtNLM"/>
    </source>
</evidence>
<organism evidence="1 2">
    <name type="scientific">Alosa alosa</name>
    <name type="common">allis shad</name>
    <dbReference type="NCBI Taxonomy" id="278164"/>
    <lineage>
        <taxon>Eukaryota</taxon>
        <taxon>Metazoa</taxon>
        <taxon>Chordata</taxon>
        <taxon>Craniata</taxon>
        <taxon>Vertebrata</taxon>
        <taxon>Euteleostomi</taxon>
        <taxon>Actinopterygii</taxon>
        <taxon>Neopterygii</taxon>
        <taxon>Teleostei</taxon>
        <taxon>Clupei</taxon>
        <taxon>Clupeiformes</taxon>
        <taxon>Clupeoidei</taxon>
        <taxon>Clupeidae</taxon>
        <taxon>Alosa</taxon>
    </lineage>
</organism>
<accession>A0AAV6GY35</accession>
<keyword evidence="2" id="KW-1185">Reference proteome</keyword>
<proteinExistence type="predicted"/>
<protein>
    <recommendedName>
        <fullName evidence="3">Secreted protein</fullName>
    </recommendedName>
</protein>
<sequence>MLLSCYICCCCFFKTKFSAVKCFTSHCHDTLSALLRFGSCIFIKSSVEGQPFPENSYLFPCKHPLDTRGMIFISSVLIVFICHFT</sequence>
<dbReference type="EMBL" id="JADWDJ010000006">
    <property type="protein sequence ID" value="KAG5280028.1"/>
    <property type="molecule type" value="Genomic_DNA"/>
</dbReference>
<comment type="caution">
    <text evidence="1">The sequence shown here is derived from an EMBL/GenBank/DDBJ whole genome shotgun (WGS) entry which is preliminary data.</text>
</comment>
<evidence type="ECO:0000313" key="1">
    <source>
        <dbReference type="EMBL" id="KAG5280028.1"/>
    </source>
</evidence>
<evidence type="ECO:0000313" key="2">
    <source>
        <dbReference type="Proteomes" id="UP000823561"/>
    </source>
</evidence>
<gene>
    <name evidence="1" type="ORF">AALO_G00084140</name>
</gene>
<dbReference type="Proteomes" id="UP000823561">
    <property type="component" value="Chromosome 6"/>
</dbReference>
<reference evidence="1" key="1">
    <citation type="submission" date="2020-10" db="EMBL/GenBank/DDBJ databases">
        <title>Chromosome-scale genome assembly of the Allis shad, Alosa alosa.</title>
        <authorList>
            <person name="Margot Z."/>
            <person name="Christophe K."/>
            <person name="Cabau C."/>
            <person name="Louis A."/>
            <person name="Berthelot C."/>
            <person name="Parey E."/>
            <person name="Roest Crollius H."/>
            <person name="Montfort J."/>
            <person name="Robinson-Rechavi M."/>
            <person name="Bucao C."/>
            <person name="Bouchez O."/>
            <person name="Gislard M."/>
            <person name="Lluch J."/>
            <person name="Milhes M."/>
            <person name="Lampietro C."/>
            <person name="Lopez Roques C."/>
            <person name="Donnadieu C."/>
            <person name="Braasch I."/>
            <person name="Desvignes T."/>
            <person name="Postlethwait J."/>
            <person name="Bobe J."/>
            <person name="Guiguen Y."/>
        </authorList>
    </citation>
    <scope>NUCLEOTIDE SEQUENCE</scope>
    <source>
        <strain evidence="1">M-15738</strain>
        <tissue evidence="1">Blood</tissue>
    </source>
</reference>
<name>A0AAV6GY35_9TELE</name>